<dbReference type="AlphaFoldDB" id="A0A0C1K3P6"/>
<evidence type="ECO:0000313" key="1">
    <source>
        <dbReference type="EMBL" id="KIC77426.1"/>
    </source>
</evidence>
<keyword evidence="1" id="KW-0238">DNA-binding</keyword>
<name>A0A0C1K3P6_STRCV</name>
<reference evidence="1 2" key="1">
    <citation type="submission" date="2014-12" db="EMBL/GenBank/DDBJ databases">
        <title>Partial genome sequence of Streptococcus constellatus KCOM 1650 (= ChDC B144).</title>
        <authorList>
            <person name="Kook J.-K."/>
            <person name="Park S.-N."/>
            <person name="Lim Y.K."/>
            <person name="Jo E."/>
        </authorList>
    </citation>
    <scope>NUCLEOTIDE SEQUENCE [LARGE SCALE GENOMIC DNA]</scope>
    <source>
        <strain evidence="1 2">KCOM 1650</strain>
    </source>
</reference>
<accession>A0A0C1K3P6</accession>
<dbReference type="Proteomes" id="UP000031339">
    <property type="component" value="Unassembled WGS sequence"/>
</dbReference>
<dbReference type="OrthoDB" id="2221635at2"/>
<dbReference type="EMBL" id="JWIY01000004">
    <property type="protein sequence ID" value="KIC77426.1"/>
    <property type="molecule type" value="Genomic_DNA"/>
</dbReference>
<protein>
    <submittedName>
        <fullName evidence="1">DNA-binding protein</fullName>
    </submittedName>
</protein>
<proteinExistence type="predicted"/>
<organism evidence="1 2">
    <name type="scientific">Streptococcus constellatus</name>
    <dbReference type="NCBI Taxonomy" id="76860"/>
    <lineage>
        <taxon>Bacteria</taxon>
        <taxon>Bacillati</taxon>
        <taxon>Bacillota</taxon>
        <taxon>Bacilli</taxon>
        <taxon>Lactobacillales</taxon>
        <taxon>Streptococcaceae</taxon>
        <taxon>Streptococcus</taxon>
        <taxon>Streptococcus anginosus group</taxon>
    </lineage>
</organism>
<dbReference type="RefSeq" id="WP_039677791.1">
    <property type="nucleotide sequence ID" value="NZ_JWIY01000004.1"/>
</dbReference>
<sequence length="111" mass="12506">MKLPILPENYKRVLALIPQGAERPRAGKEIVKLTGLDIRTVRGIIRGLVIKYHIAICGSRDLAGGYYIPANDSERLAGIRALDRQRQDEQKRISALMYADLNEQDKYLKGS</sequence>
<comment type="caution">
    <text evidence="1">The sequence shown here is derived from an EMBL/GenBank/DDBJ whole genome shotgun (WGS) entry which is preliminary data.</text>
</comment>
<dbReference type="GO" id="GO:0003677">
    <property type="term" value="F:DNA binding"/>
    <property type="evidence" value="ECO:0007669"/>
    <property type="project" value="UniProtKB-KW"/>
</dbReference>
<evidence type="ECO:0000313" key="2">
    <source>
        <dbReference type="Proteomes" id="UP000031339"/>
    </source>
</evidence>
<gene>
    <name evidence="1" type="ORF">RN79_09175</name>
</gene>